<feature type="transmembrane region" description="Helical" evidence="8">
    <location>
        <begin position="191"/>
        <end position="213"/>
    </location>
</feature>
<feature type="transmembrane region" description="Helical" evidence="8">
    <location>
        <begin position="225"/>
        <end position="244"/>
    </location>
</feature>
<evidence type="ECO:0000313" key="10">
    <source>
        <dbReference type="EMBL" id="CAG9765512.1"/>
    </source>
</evidence>
<dbReference type="Gene3D" id="1.10.287.110">
    <property type="entry name" value="DnaJ domain"/>
    <property type="match status" value="1"/>
</dbReference>
<keyword evidence="11" id="KW-1185">Reference proteome</keyword>
<feature type="transmembrane region" description="Helical" evidence="8">
    <location>
        <begin position="251"/>
        <end position="267"/>
    </location>
</feature>
<evidence type="ECO:0000256" key="7">
    <source>
        <dbReference type="SAM" id="MobiDB-lite"/>
    </source>
</evidence>
<dbReference type="PANTHER" id="PTHR44733">
    <property type="entry name" value="DNAJ HOMOLOG SUBFAMILY C MEMBER 22"/>
    <property type="match status" value="1"/>
</dbReference>
<proteinExistence type="predicted"/>
<dbReference type="InterPro" id="IPR001623">
    <property type="entry name" value="DnaJ_domain"/>
</dbReference>
<dbReference type="SUPFAM" id="SSF46565">
    <property type="entry name" value="Chaperone J-domain"/>
    <property type="match status" value="1"/>
</dbReference>
<keyword evidence="5 8" id="KW-1133">Transmembrane helix</keyword>
<dbReference type="PROSITE" id="PS50076">
    <property type="entry name" value="DNAJ_2"/>
    <property type="match status" value="1"/>
</dbReference>
<keyword evidence="6 8" id="KW-0472">Membrane</keyword>
<dbReference type="Proteomes" id="UP001152799">
    <property type="component" value="Chromosome 2"/>
</dbReference>
<dbReference type="Pfam" id="PF00226">
    <property type="entry name" value="DnaJ"/>
    <property type="match status" value="1"/>
</dbReference>
<reference evidence="10" key="1">
    <citation type="submission" date="2022-01" db="EMBL/GenBank/DDBJ databases">
        <authorList>
            <person name="King R."/>
        </authorList>
    </citation>
    <scope>NUCLEOTIDE SEQUENCE</scope>
</reference>
<feature type="compositionally biased region" description="Low complexity" evidence="7">
    <location>
        <begin position="71"/>
        <end position="85"/>
    </location>
</feature>
<feature type="domain" description="J" evidence="9">
    <location>
        <begin position="391"/>
        <end position="460"/>
    </location>
</feature>
<evidence type="ECO:0000256" key="5">
    <source>
        <dbReference type="ARBA" id="ARBA00022989"/>
    </source>
</evidence>
<dbReference type="PRINTS" id="PR00625">
    <property type="entry name" value="JDOMAIN"/>
</dbReference>
<evidence type="ECO:0000256" key="3">
    <source>
        <dbReference type="ARBA" id="ARBA00020945"/>
    </source>
</evidence>
<comment type="function">
    <text evidence="1">May function as a co-chaperone.</text>
</comment>
<dbReference type="AlphaFoldDB" id="A0A9N9MII7"/>
<name>A0A9N9MII7_9CUCU</name>
<dbReference type="PANTHER" id="PTHR44733:SF1">
    <property type="entry name" value="DNAJ HOMOLOG SUBFAMILY C MEMBER 22"/>
    <property type="match status" value="1"/>
</dbReference>
<evidence type="ECO:0000256" key="4">
    <source>
        <dbReference type="ARBA" id="ARBA00022692"/>
    </source>
</evidence>
<dbReference type="GO" id="GO:0016020">
    <property type="term" value="C:membrane"/>
    <property type="evidence" value="ECO:0007669"/>
    <property type="project" value="UniProtKB-SubCell"/>
</dbReference>
<comment type="subcellular location">
    <subcellularLocation>
        <location evidence="2">Membrane</location>
        <topology evidence="2">Multi-pass membrane protein</topology>
    </subcellularLocation>
</comment>
<dbReference type="InterPro" id="IPR036869">
    <property type="entry name" value="J_dom_sf"/>
</dbReference>
<evidence type="ECO:0000256" key="6">
    <source>
        <dbReference type="ARBA" id="ARBA00023136"/>
    </source>
</evidence>
<feature type="transmembrane region" description="Helical" evidence="8">
    <location>
        <begin position="273"/>
        <end position="289"/>
    </location>
</feature>
<evidence type="ECO:0000256" key="2">
    <source>
        <dbReference type="ARBA" id="ARBA00004141"/>
    </source>
</evidence>
<dbReference type="OrthoDB" id="10262359at2759"/>
<feature type="transmembrane region" description="Helical" evidence="8">
    <location>
        <begin position="112"/>
        <end position="132"/>
    </location>
</feature>
<evidence type="ECO:0000256" key="1">
    <source>
        <dbReference type="ARBA" id="ARBA00002080"/>
    </source>
</evidence>
<dbReference type="InterPro" id="IPR007829">
    <property type="entry name" value="TM2"/>
</dbReference>
<feature type="region of interest" description="Disordered" evidence="7">
    <location>
        <begin position="61"/>
        <end position="103"/>
    </location>
</feature>
<evidence type="ECO:0000313" key="11">
    <source>
        <dbReference type="Proteomes" id="UP001152799"/>
    </source>
</evidence>
<evidence type="ECO:0000259" key="9">
    <source>
        <dbReference type="PROSITE" id="PS50076"/>
    </source>
</evidence>
<organism evidence="10 11">
    <name type="scientific">Ceutorhynchus assimilis</name>
    <name type="common">cabbage seed weevil</name>
    <dbReference type="NCBI Taxonomy" id="467358"/>
    <lineage>
        <taxon>Eukaryota</taxon>
        <taxon>Metazoa</taxon>
        <taxon>Ecdysozoa</taxon>
        <taxon>Arthropoda</taxon>
        <taxon>Hexapoda</taxon>
        <taxon>Insecta</taxon>
        <taxon>Pterygota</taxon>
        <taxon>Neoptera</taxon>
        <taxon>Endopterygota</taxon>
        <taxon>Coleoptera</taxon>
        <taxon>Polyphaga</taxon>
        <taxon>Cucujiformia</taxon>
        <taxon>Curculionidae</taxon>
        <taxon>Ceutorhynchinae</taxon>
        <taxon>Ceutorhynchus</taxon>
    </lineage>
</organism>
<dbReference type="EMBL" id="OU892278">
    <property type="protein sequence ID" value="CAG9765512.1"/>
    <property type="molecule type" value="Genomic_DNA"/>
</dbReference>
<feature type="transmembrane region" description="Helical" evidence="8">
    <location>
        <begin position="138"/>
        <end position="155"/>
    </location>
</feature>
<dbReference type="SMART" id="SM00271">
    <property type="entry name" value="DnaJ"/>
    <property type="match status" value="1"/>
</dbReference>
<dbReference type="CDD" id="cd06257">
    <property type="entry name" value="DnaJ"/>
    <property type="match status" value="1"/>
</dbReference>
<accession>A0A9N9MII7</accession>
<feature type="transmembrane region" description="Helical" evidence="8">
    <location>
        <begin position="309"/>
        <end position="327"/>
    </location>
</feature>
<gene>
    <name evidence="10" type="ORF">CEUTPL_LOCUS6117</name>
</gene>
<evidence type="ECO:0000256" key="8">
    <source>
        <dbReference type="SAM" id="Phobius"/>
    </source>
</evidence>
<protein>
    <recommendedName>
        <fullName evidence="3">DnaJ homolog subfamily C member 22</fullName>
    </recommendedName>
</protein>
<dbReference type="Pfam" id="PF05154">
    <property type="entry name" value="TM2"/>
    <property type="match status" value="1"/>
</dbReference>
<sequence>MESGNRKKATRNEADTGLGRKSKLSGTFCALGNLFGMSKDSQSADVGGVFGAYNRHDRKLNKSNAQQQEKTQNTSPTNNTNQETTRNSRQKPTEPEWVQPLRNSANSTKKKSIFWAYFFWLFGGIFGIHLFYLERDTQAFLTWSTFGGYVMGWLSDIFKIPAYVRDCNQDPQFIEDLIEKMRRNKKPPFSTSRFISALMVSYLWGQMVLLAIPEEEIYGINWNSYLHWFIPFGVALGVWVVGNIGREQGKLWLTLVVSYLCYATRWYYYDENIWLTVMMFGTAFTFDTYSKEWRKTPKKKKPFYRRLAVLIFCAVLYIGIWSSYLYFNGKVTNSEGDEIPIHEALHHFFSSSMWTDFKQSLNDLYQYAQHHGWYEIWKQLIDLSDPQGEQNAYKILGVGPTSSQQEITARWRKLSRENHPDKCKDANRLREAQERFMEIQQAYEILSNIKHKRNRKNKKSVRDDTEL</sequence>
<keyword evidence="4 8" id="KW-0812">Transmembrane</keyword>